<evidence type="ECO:0000313" key="2">
    <source>
        <dbReference type="Proteomes" id="UP000285820"/>
    </source>
</evidence>
<sequence>MISLMLEDPELFLSDKIVTIIISFVTEQSFCIARMVFRLLRNLLKPKLNCEKLTKDMKDTGEPPALRRLIQR</sequence>
<dbReference type="Proteomes" id="UP000285820">
    <property type="component" value="Unassembled WGS sequence"/>
</dbReference>
<name>A0A3R5WD88_9FIRM</name>
<proteinExistence type="predicted"/>
<dbReference type="AlphaFoldDB" id="A0A3R5WD88"/>
<reference evidence="1 2" key="1">
    <citation type="submission" date="2018-08" db="EMBL/GenBank/DDBJ databases">
        <title>A genome reference for cultivated species of the human gut microbiota.</title>
        <authorList>
            <person name="Zou Y."/>
            <person name="Xue W."/>
            <person name="Luo G."/>
        </authorList>
    </citation>
    <scope>NUCLEOTIDE SEQUENCE [LARGE SCALE GENOMIC DNA]</scope>
    <source>
        <strain evidence="1 2">AF24-4</strain>
    </source>
</reference>
<dbReference type="EMBL" id="QRUN01000011">
    <property type="protein sequence ID" value="RGR68072.1"/>
    <property type="molecule type" value="Genomic_DNA"/>
</dbReference>
<evidence type="ECO:0000313" key="1">
    <source>
        <dbReference type="EMBL" id="RGR68072.1"/>
    </source>
</evidence>
<organism evidence="1 2">
    <name type="scientific">Roseburia inulinivorans</name>
    <dbReference type="NCBI Taxonomy" id="360807"/>
    <lineage>
        <taxon>Bacteria</taxon>
        <taxon>Bacillati</taxon>
        <taxon>Bacillota</taxon>
        <taxon>Clostridia</taxon>
        <taxon>Lachnospirales</taxon>
        <taxon>Lachnospiraceae</taxon>
        <taxon>Roseburia</taxon>
    </lineage>
</organism>
<comment type="caution">
    <text evidence="1">The sequence shown here is derived from an EMBL/GenBank/DDBJ whole genome shotgun (WGS) entry which is preliminary data.</text>
</comment>
<protein>
    <submittedName>
        <fullName evidence="1">Uncharacterized protein</fullName>
    </submittedName>
</protein>
<gene>
    <name evidence="1" type="ORF">DWY29_09200</name>
</gene>
<accession>A0A3R5WD88</accession>